<dbReference type="SUPFAM" id="SSF53850">
    <property type="entry name" value="Periplasmic binding protein-like II"/>
    <property type="match status" value="1"/>
</dbReference>
<dbReference type="InterPro" id="IPR030678">
    <property type="entry name" value="Peptide/Ni-bd"/>
</dbReference>
<organism evidence="6 7">
    <name type="scientific">Nocardia terrae</name>
    <dbReference type="NCBI Taxonomy" id="2675851"/>
    <lineage>
        <taxon>Bacteria</taxon>
        <taxon>Bacillati</taxon>
        <taxon>Actinomycetota</taxon>
        <taxon>Actinomycetes</taxon>
        <taxon>Mycobacteriales</taxon>
        <taxon>Nocardiaceae</taxon>
        <taxon>Nocardia</taxon>
    </lineage>
</organism>
<keyword evidence="2" id="KW-0813">Transport</keyword>
<dbReference type="Gene3D" id="3.40.190.10">
    <property type="entry name" value="Periplasmic binding protein-like II"/>
    <property type="match status" value="1"/>
</dbReference>
<dbReference type="Gene3D" id="3.10.105.10">
    <property type="entry name" value="Dipeptide-binding Protein, Domain 3"/>
    <property type="match status" value="1"/>
</dbReference>
<keyword evidence="3 4" id="KW-0732">Signal</keyword>
<gene>
    <name evidence="6" type="ORF">GPX89_20560</name>
</gene>
<keyword evidence="7" id="KW-1185">Reference proteome</keyword>
<accession>A0A7K1UZC7</accession>
<evidence type="ECO:0000256" key="4">
    <source>
        <dbReference type="SAM" id="SignalP"/>
    </source>
</evidence>
<protein>
    <submittedName>
        <fullName evidence="6">ABC transporter substrate-binding protein</fullName>
    </submittedName>
</protein>
<dbReference type="EMBL" id="WRPP01000004">
    <property type="protein sequence ID" value="MVU79627.1"/>
    <property type="molecule type" value="Genomic_DNA"/>
</dbReference>
<feature type="domain" description="Solute-binding protein family 5" evidence="5">
    <location>
        <begin position="84"/>
        <end position="436"/>
    </location>
</feature>
<dbReference type="PIRSF" id="PIRSF002741">
    <property type="entry name" value="MppA"/>
    <property type="match status" value="1"/>
</dbReference>
<dbReference type="Proteomes" id="UP000466794">
    <property type="component" value="Unassembled WGS sequence"/>
</dbReference>
<dbReference type="GO" id="GO:0042597">
    <property type="term" value="C:periplasmic space"/>
    <property type="evidence" value="ECO:0007669"/>
    <property type="project" value="UniProtKB-ARBA"/>
</dbReference>
<evidence type="ECO:0000256" key="2">
    <source>
        <dbReference type="ARBA" id="ARBA00022448"/>
    </source>
</evidence>
<dbReference type="AlphaFoldDB" id="A0A7K1UZC7"/>
<dbReference type="InterPro" id="IPR039424">
    <property type="entry name" value="SBP_5"/>
</dbReference>
<dbReference type="GO" id="GO:1904680">
    <property type="term" value="F:peptide transmembrane transporter activity"/>
    <property type="evidence" value="ECO:0007669"/>
    <property type="project" value="TreeGrafter"/>
</dbReference>
<dbReference type="CDD" id="cd08492">
    <property type="entry name" value="PBP2_NikA_DppA_OppA_like_15"/>
    <property type="match status" value="1"/>
</dbReference>
<dbReference type="GO" id="GO:0015833">
    <property type="term" value="P:peptide transport"/>
    <property type="evidence" value="ECO:0007669"/>
    <property type="project" value="TreeGrafter"/>
</dbReference>
<dbReference type="RefSeq" id="WP_157389303.1">
    <property type="nucleotide sequence ID" value="NZ_WRPP01000004.1"/>
</dbReference>
<dbReference type="Pfam" id="PF00496">
    <property type="entry name" value="SBP_bac_5"/>
    <property type="match status" value="1"/>
</dbReference>
<reference evidence="6 7" key="1">
    <citation type="submission" date="2019-12" db="EMBL/GenBank/DDBJ databases">
        <title>Nocardia sp. nov. ET3-3 isolated from soil.</title>
        <authorList>
            <person name="Kanchanasin P."/>
            <person name="Tanasupawat S."/>
            <person name="Yuki M."/>
            <person name="Kudo T."/>
        </authorList>
    </citation>
    <scope>NUCLEOTIDE SEQUENCE [LARGE SCALE GENOMIC DNA]</scope>
    <source>
        <strain evidence="6 7">ET3-3</strain>
    </source>
</reference>
<dbReference type="PANTHER" id="PTHR30290:SF9">
    <property type="entry name" value="OLIGOPEPTIDE-BINDING PROTEIN APPA"/>
    <property type="match status" value="1"/>
</dbReference>
<comment type="caution">
    <text evidence="6">The sequence shown here is derived from an EMBL/GenBank/DDBJ whole genome shotgun (WGS) entry which is preliminary data.</text>
</comment>
<feature type="chain" id="PRO_5029661446" evidence="4">
    <location>
        <begin position="19"/>
        <end position="537"/>
    </location>
</feature>
<dbReference type="GO" id="GO:0043190">
    <property type="term" value="C:ATP-binding cassette (ABC) transporter complex"/>
    <property type="evidence" value="ECO:0007669"/>
    <property type="project" value="InterPro"/>
</dbReference>
<comment type="similarity">
    <text evidence="1">Belongs to the bacterial solute-binding protein 5 family.</text>
</comment>
<evidence type="ECO:0000313" key="6">
    <source>
        <dbReference type="EMBL" id="MVU79627.1"/>
    </source>
</evidence>
<evidence type="ECO:0000256" key="3">
    <source>
        <dbReference type="ARBA" id="ARBA00022729"/>
    </source>
</evidence>
<evidence type="ECO:0000313" key="7">
    <source>
        <dbReference type="Proteomes" id="UP000466794"/>
    </source>
</evidence>
<name>A0A7K1UZC7_9NOCA</name>
<dbReference type="InterPro" id="IPR000914">
    <property type="entry name" value="SBP_5_dom"/>
</dbReference>
<proteinExistence type="inferred from homology"/>
<sequence length="537" mass="56439">MRRVVALGGAVAAAFALAACGGGGDTGGGNAEPSGPPQAGGTLRYGLSGAPSCSDPAQSATNQTIYVARQIVDSLVDQDPGTGEVKPWLADSWSVSPDARSFTFHLKDGVTFSDGTPLTADSVRKNFDSIVALGGAKAPLGASYLVGYTGSTVVDPHTVRVDFAAPNAQFLQATSTPQLGIQADATVAKSADERCLGANIGSGPFTYTEWKQNASATLAKRAGYKWGSAVFANPGEAYLDKIVFTVVPESGVRTGSLASGQLDAISDALPQDISQIEAGGARVRFTPNPGVPFGLQVNVTRGPLRDPAVRAALVPAIDRKELVDTVLGPQFKVATSVLASKTPGYVDLSARVKYDPDAARKLLDQSGWVPGADGIRVKDGQRLSASVIFAPVFAGNQAILELTQQQLRAVGFDLRLEPLSVAESNVRQNNKDFDFDYYNSTRADGDILRTTFAVDQRNLNARGPAEPLDTLLSQQLSVTDPAARAKLIGDAQSAVLDQGLWIPTIELSQAIGVGRNIAGVKFEASARLQFHDTWLQR</sequence>
<dbReference type="PANTHER" id="PTHR30290">
    <property type="entry name" value="PERIPLASMIC BINDING COMPONENT OF ABC TRANSPORTER"/>
    <property type="match status" value="1"/>
</dbReference>
<evidence type="ECO:0000256" key="1">
    <source>
        <dbReference type="ARBA" id="ARBA00005695"/>
    </source>
</evidence>
<evidence type="ECO:0000259" key="5">
    <source>
        <dbReference type="Pfam" id="PF00496"/>
    </source>
</evidence>
<feature type="signal peptide" evidence="4">
    <location>
        <begin position="1"/>
        <end position="18"/>
    </location>
</feature>
<dbReference type="PROSITE" id="PS51257">
    <property type="entry name" value="PROKAR_LIPOPROTEIN"/>
    <property type="match status" value="1"/>
</dbReference>